<dbReference type="AlphaFoldDB" id="A0A7C4X9B4"/>
<dbReference type="EMBL" id="DTGZ01000119">
    <property type="protein sequence ID" value="HGV97912.1"/>
    <property type="molecule type" value="Genomic_DNA"/>
</dbReference>
<gene>
    <name evidence="1" type="ORF">ENV60_06415</name>
</gene>
<evidence type="ECO:0000313" key="1">
    <source>
        <dbReference type="EMBL" id="HGV97912.1"/>
    </source>
</evidence>
<protein>
    <submittedName>
        <fullName evidence="1">Uncharacterized protein</fullName>
    </submittedName>
</protein>
<comment type="caution">
    <text evidence="1">The sequence shown here is derived from an EMBL/GenBank/DDBJ whole genome shotgun (WGS) entry which is preliminary data.</text>
</comment>
<reference evidence="1" key="1">
    <citation type="journal article" date="2020" name="mSystems">
        <title>Genome- and Community-Level Interaction Insights into Carbon Utilization and Element Cycling Functions of Hydrothermarchaeota in Hydrothermal Sediment.</title>
        <authorList>
            <person name="Zhou Z."/>
            <person name="Liu Y."/>
            <person name="Xu W."/>
            <person name="Pan J."/>
            <person name="Luo Z.H."/>
            <person name="Li M."/>
        </authorList>
    </citation>
    <scope>NUCLEOTIDE SEQUENCE [LARGE SCALE GENOMIC DNA]</scope>
    <source>
        <strain evidence="1">SpSt-774</strain>
    </source>
</reference>
<proteinExistence type="predicted"/>
<name>A0A7C4X9B4_UNCW3</name>
<accession>A0A7C4X9B4</accession>
<organism evidence="1">
    <name type="scientific">candidate division WOR-3 bacterium</name>
    <dbReference type="NCBI Taxonomy" id="2052148"/>
    <lineage>
        <taxon>Bacteria</taxon>
        <taxon>Bacteria division WOR-3</taxon>
    </lineage>
</organism>
<sequence>MRLVGFNAHQVENGVCRRGEHRRKKAKQEPICDDVLANNIVKIPLAAIVQVFNRVVRLLARSGVFFRRRLK</sequence>